<organism evidence="7 8">
    <name type="scientific">Micromonospora arida</name>
    <dbReference type="NCBI Taxonomy" id="2203715"/>
    <lineage>
        <taxon>Bacteria</taxon>
        <taxon>Bacillati</taxon>
        <taxon>Actinomycetota</taxon>
        <taxon>Actinomycetes</taxon>
        <taxon>Micromonosporales</taxon>
        <taxon>Micromonosporaceae</taxon>
        <taxon>Micromonospora</taxon>
    </lineage>
</organism>
<dbReference type="InterPro" id="IPR031330">
    <property type="entry name" value="Gly_Hdrlase_35_cat"/>
</dbReference>
<name>A0A3N9XK80_9ACTN</name>
<dbReference type="PANTHER" id="PTHR23421">
    <property type="entry name" value="BETA-GALACTOSIDASE RELATED"/>
    <property type="match status" value="1"/>
</dbReference>
<comment type="similarity">
    <text evidence="1 5">Belongs to the glycosyl hydrolase 35 family.</text>
</comment>
<proteinExistence type="inferred from homology"/>
<reference evidence="7 8" key="1">
    <citation type="submission" date="2018-05" db="EMBL/GenBank/DDBJ databases">
        <title>Micromonospora from Atacama Desert.</title>
        <authorList>
            <person name="Carro L."/>
            <person name="Goodfellow M."/>
            <person name="Klenk H.-P."/>
        </authorList>
    </citation>
    <scope>NUCLEOTIDE SEQUENCE [LARGE SCALE GENOMIC DNA]</scope>
    <source>
        <strain evidence="7 8">LB32</strain>
    </source>
</reference>
<dbReference type="InterPro" id="IPR008979">
    <property type="entry name" value="Galactose-bd-like_sf"/>
</dbReference>
<comment type="catalytic activity">
    <reaction evidence="4">
        <text>Hydrolysis of terminal non-reducing beta-D-galactose residues in beta-D-galactosides.</text>
        <dbReference type="EC" id="3.2.1.23"/>
    </reaction>
</comment>
<dbReference type="InterPro" id="IPR001944">
    <property type="entry name" value="Glycoside_Hdrlase_35"/>
</dbReference>
<evidence type="ECO:0000256" key="2">
    <source>
        <dbReference type="ARBA" id="ARBA00022801"/>
    </source>
</evidence>
<evidence type="ECO:0000313" key="8">
    <source>
        <dbReference type="Proteomes" id="UP000266889"/>
    </source>
</evidence>
<evidence type="ECO:0000256" key="1">
    <source>
        <dbReference type="ARBA" id="ARBA00009809"/>
    </source>
</evidence>
<keyword evidence="2 4" id="KW-0378">Hydrolase</keyword>
<dbReference type="Gene3D" id="2.60.120.260">
    <property type="entry name" value="Galactose-binding domain-like"/>
    <property type="match status" value="2"/>
</dbReference>
<sequence>MLRRLAGSAASTTFVISAIGPVPARDRRRRRLSEGDTMQRRQLLTLGVLSPFAAMLASGGPASAAAAAQTFGFSADGSNFLLDGQPFQIRSGEMHPARIPVQYWRHRIQMAKAMGMNTIAIYVMWNHVEERPGVFDFTTDRRDIAGFIRLCQAEGMYVLLRPGPYVCGEWDLGGLPPYLLRNPNIRLRVRTAADPNYMAAVTRYINALAALVKPLMVGNGGPILMVQIENEYGSYGNDVVYLEELRQLWLRAGITGPFYTEDGLGQVQGNRTVVTGGAIALSGGDAAAIAAARRSFPTVPAMSGELYPGWLTHWGDGGFAGSNTDISSQLRGLMAGRLSFNLYMIHGGTNFGYSAGANAADNGSGYQADITTYDYGAPINEQGAPARLYPAYREIIGTALGVTLPAVPAPIPTIVRTGGQAVLPAAYASLWDNLPAALSTQTNPQPMEMYGQNSGFMLYRRVLPGYTRATLDIRSVRDYATVFLDGVYQGGLSRSSLPAAYTTPLGVTVQDAPLALKTSASGSPTLDILVEGMGRNNFGQALVDRKGITERVSLVDAGTLTGTLTNWQTHLLPVDEAFVAGLRPVITNSSRPGIFFKATVNLTQTGDTYLDMSRWTKGVVWVNGRNLGRYWKVGPQQRLYCPAPWLRVGANEIVVFDLHQVQAQPISFEATLSGQSGAVRHTVVNRASGKALDVPDLSRATGVQLIQWTPNGGANQAWLMAGAVGGVTTMTSVSSGLLADVEAGSTAEGARVIQWTATGGGNQQWRVVTASGEFVRLVNVQTGKVLAVAGGATTDGAAIVQQSDTGATTQHWRLTPG</sequence>
<evidence type="ECO:0000256" key="4">
    <source>
        <dbReference type="RuleBase" id="RU000675"/>
    </source>
</evidence>
<accession>A0A3N9XK80</accession>
<dbReference type="Pfam" id="PF01301">
    <property type="entry name" value="Glyco_hydro_35"/>
    <property type="match status" value="1"/>
</dbReference>
<dbReference type="InterPro" id="IPR048912">
    <property type="entry name" value="BetaGal1-like_ABD1"/>
</dbReference>
<dbReference type="EMBL" id="QGSY01000228">
    <property type="protein sequence ID" value="RQX07057.1"/>
    <property type="molecule type" value="Genomic_DNA"/>
</dbReference>
<protein>
    <recommendedName>
        <fullName evidence="4">Beta-galactosidase</fullName>
        <ecNumber evidence="4">3.2.1.23</ecNumber>
    </recommendedName>
</protein>
<dbReference type="PROSITE" id="PS50231">
    <property type="entry name" value="RICIN_B_LECTIN"/>
    <property type="match status" value="1"/>
</dbReference>
<dbReference type="InterPro" id="IPR000772">
    <property type="entry name" value="Ricin_B_lectin"/>
</dbReference>
<dbReference type="SUPFAM" id="SSF49785">
    <property type="entry name" value="Galactose-binding domain-like"/>
    <property type="match status" value="1"/>
</dbReference>
<dbReference type="PRINTS" id="PR00742">
    <property type="entry name" value="GLHYDRLASE35"/>
</dbReference>
<dbReference type="SMART" id="SM00458">
    <property type="entry name" value="RICIN"/>
    <property type="match status" value="1"/>
</dbReference>
<dbReference type="Proteomes" id="UP000266889">
    <property type="component" value="Unassembled WGS sequence"/>
</dbReference>
<dbReference type="Pfam" id="PF14200">
    <property type="entry name" value="RicinB_lectin_2"/>
    <property type="match status" value="2"/>
</dbReference>
<dbReference type="InterPro" id="IPR019801">
    <property type="entry name" value="Glyco_hydro_35_CS"/>
</dbReference>
<dbReference type="Gene3D" id="3.20.20.80">
    <property type="entry name" value="Glycosidases"/>
    <property type="match status" value="1"/>
</dbReference>
<dbReference type="Pfam" id="PF21317">
    <property type="entry name" value="BetaGal_ABD_1"/>
    <property type="match status" value="1"/>
</dbReference>
<dbReference type="SUPFAM" id="SSF50370">
    <property type="entry name" value="Ricin B-like lectins"/>
    <property type="match status" value="1"/>
</dbReference>
<keyword evidence="3 4" id="KW-0326">Glycosidase</keyword>
<dbReference type="AlphaFoldDB" id="A0A3N9XK80"/>
<evidence type="ECO:0000256" key="3">
    <source>
        <dbReference type="ARBA" id="ARBA00023295"/>
    </source>
</evidence>
<dbReference type="GO" id="GO:0004565">
    <property type="term" value="F:beta-galactosidase activity"/>
    <property type="evidence" value="ECO:0007669"/>
    <property type="project" value="UniProtKB-EC"/>
</dbReference>
<evidence type="ECO:0000313" key="7">
    <source>
        <dbReference type="EMBL" id="RQX07057.1"/>
    </source>
</evidence>
<dbReference type="InterPro" id="IPR035992">
    <property type="entry name" value="Ricin_B-like_lectins"/>
</dbReference>
<dbReference type="PROSITE" id="PS01182">
    <property type="entry name" value="GLYCOSYL_HYDROL_F35"/>
    <property type="match status" value="1"/>
</dbReference>
<evidence type="ECO:0000256" key="5">
    <source>
        <dbReference type="RuleBase" id="RU003679"/>
    </source>
</evidence>
<dbReference type="InterPro" id="IPR017853">
    <property type="entry name" value="GH"/>
</dbReference>
<dbReference type="GO" id="GO:0005975">
    <property type="term" value="P:carbohydrate metabolic process"/>
    <property type="evidence" value="ECO:0007669"/>
    <property type="project" value="InterPro"/>
</dbReference>
<dbReference type="EC" id="3.2.1.23" evidence="4"/>
<dbReference type="Gene3D" id="2.80.10.50">
    <property type="match status" value="3"/>
</dbReference>
<feature type="domain" description="Ricin B lectin" evidence="6">
    <location>
        <begin position="677"/>
        <end position="815"/>
    </location>
</feature>
<comment type="caution">
    <text evidence="7">The sequence shown here is derived from an EMBL/GenBank/DDBJ whole genome shotgun (WGS) entry which is preliminary data.</text>
</comment>
<dbReference type="InterPro" id="IPR048913">
    <property type="entry name" value="BetaGal_gal-bd"/>
</dbReference>
<evidence type="ECO:0000259" key="6">
    <source>
        <dbReference type="SMART" id="SM00458"/>
    </source>
</evidence>
<keyword evidence="8" id="KW-1185">Reference proteome</keyword>
<dbReference type="SUPFAM" id="SSF51445">
    <property type="entry name" value="(Trans)glycosidases"/>
    <property type="match status" value="1"/>
</dbReference>
<gene>
    <name evidence="7" type="ORF">DLJ58_22685</name>
</gene>
<dbReference type="Pfam" id="PF21467">
    <property type="entry name" value="BetaGal_gal-bd"/>
    <property type="match status" value="1"/>
</dbReference>